<dbReference type="GO" id="GO:0008202">
    <property type="term" value="P:steroid metabolic process"/>
    <property type="evidence" value="ECO:0007669"/>
    <property type="project" value="InterPro"/>
</dbReference>
<dbReference type="PANTHER" id="PTHR10556">
    <property type="entry name" value="3-OXO-5-ALPHA-STEROID 4-DEHYDROGENASE"/>
    <property type="match status" value="1"/>
</dbReference>
<gene>
    <name evidence="8" type="ORF">VP1G_05923</name>
</gene>
<dbReference type="OrthoDB" id="5788137at2759"/>
<dbReference type="InterPro" id="IPR001104">
    <property type="entry name" value="3-oxo-5_a-steroid_4-DH_C"/>
</dbReference>
<feature type="transmembrane region" description="Helical" evidence="6">
    <location>
        <begin position="91"/>
        <end position="109"/>
    </location>
</feature>
<keyword evidence="5 6" id="KW-0472">Membrane</keyword>
<name>A0A194V3Y2_CYTMA</name>
<feature type="domain" description="3-oxo-5-alpha-steroid 4-dehydrogenase C-terminal" evidence="7">
    <location>
        <begin position="213"/>
        <end position="294"/>
    </location>
</feature>
<dbReference type="Proteomes" id="UP000078576">
    <property type="component" value="Unassembled WGS sequence"/>
</dbReference>
<sequence>MALIKNWCPPSKENYDLILLIWQFFPLAASLQWFISWYGMGKTSTNSKLNLPGRVAWMTMECPGFVTLLYIMNTLPAQHGITDLPWQNKVLAALFVIHYTYRAVLFPLIQPSMSPIHLFVWAFAVVFQLANATCIGSWLAAYGPVTAAAWDRQLAPFPTLQFAAGIAVFYIGLSANYFHDDELREIRRREVLRQERLARGQQGGGGGKPGGVEKHYQIPQAGLFRYMLYPHYFVEWVEWAGFYLACGLGCVPARMFVINEIAAMLPRAVNGKKWYVEKFGEEKIRDKWAVLPGLL</sequence>
<organism evidence="8 9">
    <name type="scientific">Cytospora mali</name>
    <name type="common">Apple Valsa canker fungus</name>
    <name type="synonym">Valsa mali</name>
    <dbReference type="NCBI Taxonomy" id="578113"/>
    <lineage>
        <taxon>Eukaryota</taxon>
        <taxon>Fungi</taxon>
        <taxon>Dikarya</taxon>
        <taxon>Ascomycota</taxon>
        <taxon>Pezizomycotina</taxon>
        <taxon>Sordariomycetes</taxon>
        <taxon>Sordariomycetidae</taxon>
        <taxon>Diaporthales</taxon>
        <taxon>Cytosporaceae</taxon>
        <taxon>Cytospora</taxon>
    </lineage>
</organism>
<feature type="transmembrane region" description="Helical" evidence="6">
    <location>
        <begin position="116"/>
        <end position="140"/>
    </location>
</feature>
<keyword evidence="4 6" id="KW-1133">Transmembrane helix</keyword>
<feature type="transmembrane region" description="Helical" evidence="6">
    <location>
        <begin position="160"/>
        <end position="179"/>
    </location>
</feature>
<evidence type="ECO:0000256" key="6">
    <source>
        <dbReference type="SAM" id="Phobius"/>
    </source>
</evidence>
<feature type="transmembrane region" description="Helical" evidence="6">
    <location>
        <begin position="51"/>
        <end position="71"/>
    </location>
</feature>
<dbReference type="PROSITE" id="PS50244">
    <property type="entry name" value="S5A_REDUCTASE"/>
    <property type="match status" value="1"/>
</dbReference>
<evidence type="ECO:0000313" key="8">
    <source>
        <dbReference type="EMBL" id="KUI58642.1"/>
    </source>
</evidence>
<keyword evidence="9" id="KW-1185">Reference proteome</keyword>
<comment type="similarity">
    <text evidence="2">Belongs to the steroid 5-alpha reductase family.</text>
</comment>
<dbReference type="Pfam" id="PF02544">
    <property type="entry name" value="Steroid_dh"/>
    <property type="match status" value="1"/>
</dbReference>
<dbReference type="PANTHER" id="PTHR10556:SF43">
    <property type="entry name" value="STEROID 5-ALPHA-REDUCTASE DET2"/>
    <property type="match status" value="1"/>
</dbReference>
<feature type="transmembrane region" description="Helical" evidence="6">
    <location>
        <begin position="20"/>
        <end position="39"/>
    </location>
</feature>
<accession>A0A194V3Y2</accession>
<dbReference type="STRING" id="694573.A0A194V3Y2"/>
<dbReference type="EMBL" id="KN714716">
    <property type="protein sequence ID" value="KUI58642.1"/>
    <property type="molecule type" value="Genomic_DNA"/>
</dbReference>
<keyword evidence="3 6" id="KW-0812">Transmembrane</keyword>
<reference evidence="9" key="1">
    <citation type="submission" date="2014-12" db="EMBL/GenBank/DDBJ databases">
        <title>Genome Sequence of Valsa Canker Pathogens Uncovers a Specific Adaption of Colonization on Woody Bark.</title>
        <authorList>
            <person name="Yin Z."/>
            <person name="Liu H."/>
            <person name="Gao X."/>
            <person name="Li Z."/>
            <person name="Song N."/>
            <person name="Ke X."/>
            <person name="Dai Q."/>
            <person name="Wu Y."/>
            <person name="Sun Y."/>
            <person name="Xu J.-R."/>
            <person name="Kang Z.K."/>
            <person name="Wang L."/>
            <person name="Huang L."/>
        </authorList>
    </citation>
    <scope>NUCLEOTIDE SEQUENCE [LARGE SCALE GENOMIC DNA]</scope>
    <source>
        <strain evidence="9">SXYL134</strain>
    </source>
</reference>
<evidence type="ECO:0000256" key="3">
    <source>
        <dbReference type="ARBA" id="ARBA00022692"/>
    </source>
</evidence>
<protein>
    <recommendedName>
        <fullName evidence="7">3-oxo-5-alpha-steroid 4-dehydrogenase C-terminal domain-containing protein</fullName>
    </recommendedName>
</protein>
<comment type="subcellular location">
    <subcellularLocation>
        <location evidence="1">Membrane</location>
        <topology evidence="1">Multi-pass membrane protein</topology>
    </subcellularLocation>
</comment>
<proteinExistence type="inferred from homology"/>
<dbReference type="GO" id="GO:0003865">
    <property type="term" value="F:3-oxo-5-alpha-steroid 4-dehydrogenase activity"/>
    <property type="evidence" value="ECO:0007669"/>
    <property type="project" value="InterPro"/>
</dbReference>
<dbReference type="GO" id="GO:0016020">
    <property type="term" value="C:membrane"/>
    <property type="evidence" value="ECO:0007669"/>
    <property type="project" value="UniProtKB-SubCell"/>
</dbReference>
<evidence type="ECO:0000256" key="2">
    <source>
        <dbReference type="ARBA" id="ARBA00007742"/>
    </source>
</evidence>
<evidence type="ECO:0000313" key="9">
    <source>
        <dbReference type="Proteomes" id="UP000078576"/>
    </source>
</evidence>
<dbReference type="InterPro" id="IPR016636">
    <property type="entry name" value="3-oxo-5-alpha-steroid_4-DH"/>
</dbReference>
<evidence type="ECO:0000256" key="4">
    <source>
        <dbReference type="ARBA" id="ARBA00022989"/>
    </source>
</evidence>
<evidence type="ECO:0000259" key="7">
    <source>
        <dbReference type="Pfam" id="PF02544"/>
    </source>
</evidence>
<evidence type="ECO:0000256" key="1">
    <source>
        <dbReference type="ARBA" id="ARBA00004141"/>
    </source>
</evidence>
<dbReference type="AlphaFoldDB" id="A0A194V3Y2"/>
<dbReference type="InterPro" id="IPR039357">
    <property type="entry name" value="SRD5A/TECR"/>
</dbReference>
<dbReference type="PIRSF" id="PIRSF015596">
    <property type="entry name" value="5_alpha-SR2"/>
    <property type="match status" value="1"/>
</dbReference>
<evidence type="ECO:0000256" key="5">
    <source>
        <dbReference type="ARBA" id="ARBA00023136"/>
    </source>
</evidence>